<dbReference type="AlphaFoldDB" id="A0A9W9BT79"/>
<reference evidence="1" key="1">
    <citation type="submission" date="2022-10" db="EMBL/GenBank/DDBJ databases">
        <title>Tapping the CABI collections for fungal endophytes: first genome assemblies for Collariella, Neodidymelliopsis, Ascochyta clinopodiicola, Didymella pomorum, Didymosphaeria variabile, Neocosmospora piperis and Neocucurbitaria cava.</title>
        <authorList>
            <person name="Hill R."/>
        </authorList>
    </citation>
    <scope>NUCLEOTIDE SEQUENCE</scope>
    <source>
        <strain evidence="1">IMI 366586</strain>
    </source>
</reference>
<proteinExistence type="predicted"/>
<organism evidence="1 2">
    <name type="scientific">Fusarium piperis</name>
    <dbReference type="NCBI Taxonomy" id="1435070"/>
    <lineage>
        <taxon>Eukaryota</taxon>
        <taxon>Fungi</taxon>
        <taxon>Dikarya</taxon>
        <taxon>Ascomycota</taxon>
        <taxon>Pezizomycotina</taxon>
        <taxon>Sordariomycetes</taxon>
        <taxon>Hypocreomycetidae</taxon>
        <taxon>Hypocreales</taxon>
        <taxon>Nectriaceae</taxon>
        <taxon>Fusarium</taxon>
        <taxon>Fusarium solani species complex</taxon>
    </lineage>
</organism>
<dbReference type="EMBL" id="JAPEUR010000016">
    <property type="protein sequence ID" value="KAJ4328039.1"/>
    <property type="molecule type" value="Genomic_DNA"/>
</dbReference>
<gene>
    <name evidence="1" type="ORF">N0V84_001569</name>
</gene>
<dbReference type="PANTHER" id="PTHR33099">
    <property type="entry name" value="FE2OG DIOXYGENASE DOMAIN-CONTAINING PROTEIN"/>
    <property type="match status" value="1"/>
</dbReference>
<evidence type="ECO:0000313" key="1">
    <source>
        <dbReference type="EMBL" id="KAJ4328039.1"/>
    </source>
</evidence>
<keyword evidence="2" id="KW-1185">Reference proteome</keyword>
<name>A0A9W9BT79_9HYPO</name>
<accession>A0A9W9BT79</accession>
<evidence type="ECO:0000313" key="2">
    <source>
        <dbReference type="Proteomes" id="UP001140502"/>
    </source>
</evidence>
<protein>
    <submittedName>
        <fullName evidence="1">Uncharacterized protein</fullName>
    </submittedName>
</protein>
<dbReference type="OrthoDB" id="27483at2759"/>
<dbReference type="Proteomes" id="UP001140502">
    <property type="component" value="Unassembled WGS sequence"/>
</dbReference>
<comment type="caution">
    <text evidence="1">The sequence shown here is derived from an EMBL/GenBank/DDBJ whole genome shotgun (WGS) entry which is preliminary data.</text>
</comment>
<dbReference type="PANTHER" id="PTHR33099:SF7">
    <property type="entry name" value="MYND-TYPE DOMAIN-CONTAINING PROTEIN"/>
    <property type="match status" value="1"/>
</dbReference>
<dbReference type="Gene3D" id="2.60.120.620">
    <property type="entry name" value="q2cbj1_9rhob like domain"/>
    <property type="match status" value="1"/>
</dbReference>
<sequence length="857" mass="96688">MVKTESIPGLKHEIVDEPVDERLSDSESDIESEVYDLLFQGLSASLYNPRTSRPFASHYKLDSLYNASIYVPDIGLIDMPLKDPQARQLIAKAHPPDIGVDVTTVSSAGKIWELDRDQFDLRSGWKETLLDHVSGVAYTACPEKRSLIQIEVDKLVVYEKGAMYKAHTDADNMKSVIGTIIVSLPSKHEGGHMVFEHGGPQDYLRPKKLVLRSDRGLLPTGLIIPAEVQEVKQALERWLSASPESRKDRYLYWSLDEDYLSAGQYHIQGRDFGRVQLLRAAYSELPIEVFVGTLEAPSRKRVKDTYRIKTLVDVDDHTVARDLPLETFDEERALDPKRISILGLPEIVQVVPHDALASFLKCDGEISPNTLEPLLAFFARSSLRPGVSRSVFYTFLHLCEQPGFTEGISSQTLELALKAFVQFGRFEDFRVASMWDHGTLGLSFFRWLRAWLVASPNEVLERFKNIREEASYIISLCGYPTNQFKFIAQLTPLPASPFADEVETPKPMLDWAQEMIRSCLDGIGDPLVFLEETALPKARGMSKPLPFHLRFLARLWKQTCKGKLPKDGANRIFGEASRWLFETADFAQLSGEMTEPVDQSHLRYKVKSENLTEFIVSLIKQSTELDDLASLFASKIVSDAPRFQATELTSLWMPFLFALPGKLIASKIPFNTPCCQQVCSAVVKSFIDNWVGPEPVDTESQARGSVSCCCSYCTQLNEFLADPSQRTGTLPLARTEREHLKDELRSAGIDCKCKAVPGDNPCTVMIKAPSLQHYENCDAWVHRQWSAHKLLKELEEGYLEKLLGPDYSLFLDLERTVKRPAKPQPVARVKRKASDTDVANLRGEKKNFKITSFFIKK</sequence>